<feature type="binding site" evidence="13">
    <location>
        <position position="64"/>
    </location>
    <ligand>
        <name>S-adenosyl-L-methionine</name>
        <dbReference type="ChEBI" id="CHEBI:59789"/>
    </ligand>
</feature>
<keyword evidence="10" id="KW-0290">Folate-binding</keyword>
<dbReference type="GO" id="GO:0006111">
    <property type="term" value="P:regulation of gluconeogenesis"/>
    <property type="evidence" value="ECO:0007669"/>
    <property type="project" value="TreeGrafter"/>
</dbReference>
<dbReference type="GO" id="GO:0051289">
    <property type="term" value="P:protein homotetramerization"/>
    <property type="evidence" value="ECO:0007669"/>
    <property type="project" value="TreeGrafter"/>
</dbReference>
<comment type="catalytic activity">
    <reaction evidence="11">
        <text>glycine + S-adenosyl-L-methionine = sarcosine + S-adenosyl-L-homocysteine + H(+)</text>
        <dbReference type="Rhea" id="RHEA:19937"/>
        <dbReference type="ChEBI" id="CHEBI:15378"/>
        <dbReference type="ChEBI" id="CHEBI:57305"/>
        <dbReference type="ChEBI" id="CHEBI:57433"/>
        <dbReference type="ChEBI" id="CHEBI:57856"/>
        <dbReference type="ChEBI" id="CHEBI:59789"/>
        <dbReference type="EC" id="2.1.1.20"/>
    </reaction>
    <physiologicalReaction direction="left-to-right" evidence="11">
        <dbReference type="Rhea" id="RHEA:19938"/>
    </physiologicalReaction>
</comment>
<evidence type="ECO:0000256" key="2">
    <source>
        <dbReference type="ARBA" id="ARBA00011881"/>
    </source>
</evidence>
<dbReference type="Pfam" id="PF13649">
    <property type="entry name" value="Methyltransf_25"/>
    <property type="match status" value="1"/>
</dbReference>
<feature type="binding site" evidence="13">
    <location>
        <begin position="116"/>
        <end position="117"/>
    </location>
    <ligand>
        <name>S-adenosyl-L-methionine</name>
        <dbReference type="ChEBI" id="CHEBI:59789"/>
    </ligand>
</feature>
<dbReference type="GO" id="GO:0032259">
    <property type="term" value="P:methylation"/>
    <property type="evidence" value="ECO:0007669"/>
    <property type="project" value="UniProtKB-KW"/>
</dbReference>
<gene>
    <name evidence="16" type="primary">LOC100900049</name>
</gene>
<protein>
    <recommendedName>
        <fullName evidence="4">Glycine N-methyltransferase</fullName>
        <ecNumber evidence="3">2.1.1.20</ecNumber>
    </recommendedName>
</protein>
<name>A0AAJ6VW42_9ACAR</name>
<evidence type="ECO:0000256" key="11">
    <source>
        <dbReference type="ARBA" id="ARBA00048261"/>
    </source>
</evidence>
<dbReference type="GO" id="GO:0005542">
    <property type="term" value="F:folic acid binding"/>
    <property type="evidence" value="ECO:0007669"/>
    <property type="project" value="UniProtKB-KW"/>
</dbReference>
<dbReference type="PANTHER" id="PTHR16458">
    <property type="entry name" value="GLYCINE N-METHYLTRANSFERASE"/>
    <property type="match status" value="1"/>
</dbReference>
<dbReference type="GO" id="GO:0017174">
    <property type="term" value="F:glycine N-methyltransferase activity"/>
    <property type="evidence" value="ECO:0007669"/>
    <property type="project" value="UniProtKB-EC"/>
</dbReference>
<dbReference type="PIRSF" id="PIRSF000385">
    <property type="entry name" value="Gly_N-mtase"/>
    <property type="match status" value="1"/>
</dbReference>
<evidence type="ECO:0000256" key="12">
    <source>
        <dbReference type="PIRNR" id="PIRNR000385"/>
    </source>
</evidence>
<dbReference type="Gene3D" id="3.30.46.10">
    <property type="entry name" value="Glycine N-methyltransferase, chain A, domain 1"/>
    <property type="match status" value="1"/>
</dbReference>
<dbReference type="GO" id="GO:1901052">
    <property type="term" value="P:sarcosine metabolic process"/>
    <property type="evidence" value="ECO:0007669"/>
    <property type="project" value="TreeGrafter"/>
</dbReference>
<evidence type="ECO:0000256" key="3">
    <source>
        <dbReference type="ARBA" id="ARBA00011999"/>
    </source>
</evidence>
<accession>A0AAJ6VW42</accession>
<keyword evidence="9 12" id="KW-0949">S-adenosyl-L-methionine</keyword>
<evidence type="ECO:0000259" key="14">
    <source>
        <dbReference type="Pfam" id="PF13649"/>
    </source>
</evidence>
<dbReference type="GO" id="GO:1904047">
    <property type="term" value="F:S-adenosyl-L-methionine binding"/>
    <property type="evidence" value="ECO:0007669"/>
    <property type="project" value="TreeGrafter"/>
</dbReference>
<evidence type="ECO:0000256" key="13">
    <source>
        <dbReference type="PIRSR" id="PIRSR000385-2"/>
    </source>
</evidence>
<keyword evidence="15" id="KW-1185">Reference proteome</keyword>
<dbReference type="AlphaFoldDB" id="A0AAJ6VW42"/>
<dbReference type="EC" id="2.1.1.20" evidence="3"/>
<dbReference type="PROSITE" id="PS51600">
    <property type="entry name" value="SAM_GNMT"/>
    <property type="match status" value="1"/>
</dbReference>
<dbReference type="SUPFAM" id="SSF53335">
    <property type="entry name" value="S-adenosyl-L-methionine-dependent methyltransferases"/>
    <property type="match status" value="1"/>
</dbReference>
<reference evidence="16" key="1">
    <citation type="submission" date="2025-08" db="UniProtKB">
        <authorList>
            <consortium name="RefSeq"/>
        </authorList>
    </citation>
    <scope>IDENTIFICATION</scope>
</reference>
<feature type="binding site" evidence="13">
    <location>
        <position position="30"/>
    </location>
    <ligand>
        <name>S-adenosyl-L-methionine</name>
        <dbReference type="ChEBI" id="CHEBI:59789"/>
    </ligand>
</feature>
<dbReference type="InterPro" id="IPR041698">
    <property type="entry name" value="Methyltransf_25"/>
</dbReference>
<dbReference type="InterPro" id="IPR029063">
    <property type="entry name" value="SAM-dependent_MTases_sf"/>
</dbReference>
<dbReference type="CDD" id="cd02440">
    <property type="entry name" value="AdoMet_MTases"/>
    <property type="match status" value="1"/>
</dbReference>
<dbReference type="GO" id="GO:0042802">
    <property type="term" value="F:identical protein binding"/>
    <property type="evidence" value="ECO:0007669"/>
    <property type="project" value="TreeGrafter"/>
</dbReference>
<dbReference type="GO" id="GO:0006730">
    <property type="term" value="P:one-carbon metabolic process"/>
    <property type="evidence" value="ECO:0007669"/>
    <property type="project" value="TreeGrafter"/>
</dbReference>
<dbReference type="GO" id="GO:0016594">
    <property type="term" value="F:glycine binding"/>
    <property type="evidence" value="ECO:0007669"/>
    <property type="project" value="TreeGrafter"/>
</dbReference>
<evidence type="ECO:0000256" key="6">
    <source>
        <dbReference type="ARBA" id="ARBA00022553"/>
    </source>
</evidence>
<dbReference type="GO" id="GO:0046498">
    <property type="term" value="P:S-adenosylhomocysteine metabolic process"/>
    <property type="evidence" value="ECO:0007669"/>
    <property type="project" value="TreeGrafter"/>
</dbReference>
<dbReference type="KEGG" id="goe:100900049"/>
<evidence type="ECO:0000313" key="15">
    <source>
        <dbReference type="Proteomes" id="UP000694867"/>
    </source>
</evidence>
<comment type="subunit">
    <text evidence="2">Homotetramer.</text>
</comment>
<evidence type="ECO:0000313" key="16">
    <source>
        <dbReference type="RefSeq" id="XP_003739110.1"/>
    </source>
</evidence>
<feature type="binding site" evidence="13">
    <location>
        <position position="40"/>
    </location>
    <ligand>
        <name>S-adenosyl-L-methionine</name>
        <dbReference type="ChEBI" id="CHEBI:59789"/>
    </ligand>
</feature>
<dbReference type="PANTHER" id="PTHR16458:SF2">
    <property type="entry name" value="GLYCINE N-METHYLTRANSFERASE"/>
    <property type="match status" value="1"/>
</dbReference>
<dbReference type="GO" id="GO:0005829">
    <property type="term" value="C:cytosol"/>
    <property type="evidence" value="ECO:0007669"/>
    <property type="project" value="TreeGrafter"/>
</dbReference>
<comment type="similarity">
    <text evidence="12">Belongs to the class I-like SAM-binding methyltransferase superfamily. Glycine N-methyltransferase family.</text>
</comment>
<keyword evidence="7 12" id="KW-0489">Methyltransferase</keyword>
<dbReference type="Gene3D" id="3.40.50.150">
    <property type="entry name" value="Vaccinia Virus protein VP39"/>
    <property type="match status" value="1"/>
</dbReference>
<keyword evidence="6" id="KW-0597">Phosphoprotein</keyword>
<comment type="subcellular location">
    <subcellularLocation>
        <location evidence="1">Cytoplasm</location>
    </subcellularLocation>
</comment>
<dbReference type="FunFam" id="3.40.50.150:FF:000113">
    <property type="entry name" value="Glycine N-methyltransferase"/>
    <property type="match status" value="1"/>
</dbReference>
<feature type="domain" description="Methyltransferase" evidence="14">
    <location>
        <begin position="60"/>
        <end position="169"/>
    </location>
</feature>
<feature type="binding site" evidence="13">
    <location>
        <position position="21"/>
    </location>
    <ligand>
        <name>S-adenosyl-L-methionine</name>
        <dbReference type="ChEBI" id="CHEBI:59789"/>
    </ligand>
</feature>
<organism evidence="15 16">
    <name type="scientific">Galendromus occidentalis</name>
    <name type="common">western predatory mite</name>
    <dbReference type="NCBI Taxonomy" id="34638"/>
    <lineage>
        <taxon>Eukaryota</taxon>
        <taxon>Metazoa</taxon>
        <taxon>Ecdysozoa</taxon>
        <taxon>Arthropoda</taxon>
        <taxon>Chelicerata</taxon>
        <taxon>Arachnida</taxon>
        <taxon>Acari</taxon>
        <taxon>Parasitiformes</taxon>
        <taxon>Mesostigmata</taxon>
        <taxon>Gamasina</taxon>
        <taxon>Phytoseioidea</taxon>
        <taxon>Phytoseiidae</taxon>
        <taxon>Typhlodrominae</taxon>
        <taxon>Galendromus</taxon>
    </lineage>
</organism>
<feature type="binding site" evidence="13">
    <location>
        <position position="85"/>
    </location>
    <ligand>
        <name>S-adenosyl-L-methionine</name>
        <dbReference type="ChEBI" id="CHEBI:59789"/>
    </ligand>
</feature>
<dbReference type="GO" id="GO:0046500">
    <property type="term" value="P:S-adenosylmethionine metabolic process"/>
    <property type="evidence" value="ECO:0007669"/>
    <property type="project" value="TreeGrafter"/>
</dbReference>
<evidence type="ECO:0000256" key="7">
    <source>
        <dbReference type="ARBA" id="ARBA00022603"/>
    </source>
</evidence>
<evidence type="ECO:0000256" key="8">
    <source>
        <dbReference type="ARBA" id="ARBA00022679"/>
    </source>
</evidence>
<dbReference type="GeneID" id="100900049"/>
<evidence type="ECO:0000256" key="10">
    <source>
        <dbReference type="ARBA" id="ARBA00022954"/>
    </source>
</evidence>
<evidence type="ECO:0000256" key="4">
    <source>
        <dbReference type="ARBA" id="ARBA00019972"/>
    </source>
</evidence>
<dbReference type="InterPro" id="IPR014369">
    <property type="entry name" value="Gly/Sar_N_MeTrfase"/>
</dbReference>
<keyword evidence="8 12" id="KW-0808">Transferase</keyword>
<dbReference type="RefSeq" id="XP_003739110.1">
    <property type="nucleotide sequence ID" value="XM_003739062.2"/>
</dbReference>
<feature type="binding site" evidence="13">
    <location>
        <position position="137"/>
    </location>
    <ligand>
        <name>S-adenosyl-L-methionine</name>
        <dbReference type="ChEBI" id="CHEBI:59789"/>
    </ligand>
</feature>
<evidence type="ECO:0000256" key="1">
    <source>
        <dbReference type="ARBA" id="ARBA00004496"/>
    </source>
</evidence>
<proteinExistence type="inferred from homology"/>
<evidence type="ECO:0000256" key="5">
    <source>
        <dbReference type="ARBA" id="ARBA00022490"/>
    </source>
</evidence>
<evidence type="ECO:0000256" key="9">
    <source>
        <dbReference type="ARBA" id="ARBA00022691"/>
    </source>
</evidence>
<dbReference type="Proteomes" id="UP000694867">
    <property type="component" value="Unplaced"/>
</dbReference>
<keyword evidence="5" id="KW-0963">Cytoplasm</keyword>
<sequence length="305" mass="35067">MSETFHGRSKGVAAAGVPDQYADGKAAKLWEVYIGEKNDRTKHYKDFLTGKLRHFGINFVLDVACGTGIDSIMLLEEGFRVMSTDASDRMLKYALKARWNRRKEIAFDSWVIEEANWLTIPDDIVKPGEGFDAVMCLGNSFSHLPDVQKNGQTHVKAIQNFWEMIKPGGFLVIDHRNYDYILDHGETPAKSVYYNSKHIKSIDTGVLFLNNRPHQVTLDYHMDVSQLREKFDLTTDTEFTKKGRYDGELSSFFRLSYFPHRLKDFNAMLTEVFGKNAKHEIFGDFQPLGENKDPAFYVHFIQKTL</sequence>